<dbReference type="PANTHER" id="PTHR30511:SF0">
    <property type="entry name" value="ALANINE RACEMASE, CATABOLIC-RELATED"/>
    <property type="match status" value="1"/>
</dbReference>
<keyword evidence="3 5" id="KW-0663">Pyridoxal phosphate</keyword>
<dbReference type="InterPro" id="IPR000821">
    <property type="entry name" value="Ala_racemase"/>
</dbReference>
<dbReference type="AlphaFoldDB" id="A0A6L5WJ72"/>
<feature type="active site" description="Proton acceptor; specific for L-alanine" evidence="5">
    <location>
        <position position="263"/>
    </location>
</feature>
<comment type="similarity">
    <text evidence="5">Belongs to the alanine racemase family.</text>
</comment>
<dbReference type="InterPro" id="IPR029066">
    <property type="entry name" value="PLP-binding_barrel"/>
</dbReference>
<dbReference type="GO" id="GO:0030170">
    <property type="term" value="F:pyridoxal phosphate binding"/>
    <property type="evidence" value="ECO:0007669"/>
    <property type="project" value="UniProtKB-UniRule"/>
</dbReference>
<feature type="binding site" evidence="5 7">
    <location>
        <position position="131"/>
    </location>
    <ligand>
        <name>substrate</name>
    </ligand>
</feature>
<evidence type="ECO:0000256" key="4">
    <source>
        <dbReference type="ARBA" id="ARBA00023235"/>
    </source>
</evidence>
<dbReference type="PANTHER" id="PTHR30511">
    <property type="entry name" value="ALANINE RACEMASE"/>
    <property type="match status" value="1"/>
</dbReference>
<feature type="active site" description="Proton acceptor; specific for D-alanine" evidence="5">
    <location>
        <position position="35"/>
    </location>
</feature>
<dbReference type="GO" id="GO:0030632">
    <property type="term" value="P:D-alanine biosynthetic process"/>
    <property type="evidence" value="ECO:0007669"/>
    <property type="project" value="UniProtKB-UniRule"/>
</dbReference>
<dbReference type="UniPathway" id="UPA00042">
    <property type="reaction ID" value="UER00497"/>
</dbReference>
<sequence>MENIYTLINLDNFEHNFKNIKSLLNDGVKFCGVVKADAYGHGSVMISKFYEKLGADYLAVSRLNEGVELRKNGIKLPILLLGFCENIKACLKYNLELPIYNLEMAKVANKIAKKNSKILKIHIAIDTGMSRIGFLLDDILKTKDEILEISKLSNLEILGIFSHFSNSDSSDHKFTNLQNEKFTQIINLLEQNSLFINLKHISNSAATINFKNFQFNMVRVGLANYGYYPSNHTRHKLNLKPVMSLKAKIINIKILPKDKFISYSLTYKTKNLEKIATVNIGYADGFARIQNSPEILIKGVKCPVVGRICMDQCMVKIPLNMDVKIGEFATIFDENLTADEVAKRSNTISYEVLCSMQRRIPRVYVKNDKIIEKINYLDI</sequence>
<dbReference type="PROSITE" id="PS00395">
    <property type="entry name" value="ALANINE_RACEMASE"/>
    <property type="match status" value="1"/>
</dbReference>
<name>A0A6L5WJ72_9BACT</name>
<dbReference type="GO" id="GO:0008784">
    <property type="term" value="F:alanine racemase activity"/>
    <property type="evidence" value="ECO:0007669"/>
    <property type="project" value="UniProtKB-UniRule"/>
</dbReference>
<comment type="catalytic activity">
    <reaction evidence="1 5">
        <text>L-alanine = D-alanine</text>
        <dbReference type="Rhea" id="RHEA:20249"/>
        <dbReference type="ChEBI" id="CHEBI:57416"/>
        <dbReference type="ChEBI" id="CHEBI:57972"/>
        <dbReference type="EC" id="5.1.1.1"/>
    </reaction>
</comment>
<evidence type="ECO:0000256" key="6">
    <source>
        <dbReference type="PIRSR" id="PIRSR600821-50"/>
    </source>
</evidence>
<comment type="cofactor">
    <cofactor evidence="2 5 6">
        <name>pyridoxal 5'-phosphate</name>
        <dbReference type="ChEBI" id="CHEBI:597326"/>
    </cofactor>
</comment>
<protein>
    <recommendedName>
        <fullName evidence="5">Alanine racemase</fullName>
        <ecNumber evidence="5">5.1.1.1</ecNumber>
    </recommendedName>
</protein>
<comment type="function">
    <text evidence="5">Catalyzes the interconversion of L-alanine and D-alanine. May also act on other amino acids.</text>
</comment>
<evidence type="ECO:0000256" key="1">
    <source>
        <dbReference type="ARBA" id="ARBA00000316"/>
    </source>
</evidence>
<proteinExistence type="inferred from homology"/>
<dbReference type="EC" id="5.1.1.1" evidence="5"/>
<dbReference type="GO" id="GO:0009252">
    <property type="term" value="P:peptidoglycan biosynthetic process"/>
    <property type="evidence" value="ECO:0007669"/>
    <property type="project" value="TreeGrafter"/>
</dbReference>
<feature type="modified residue" description="N6-(pyridoxal phosphate)lysine" evidence="5 6">
    <location>
        <position position="35"/>
    </location>
</feature>
<dbReference type="EMBL" id="VWSJ01000006">
    <property type="protein sequence ID" value="MSN96065.1"/>
    <property type="molecule type" value="Genomic_DNA"/>
</dbReference>
<evidence type="ECO:0000259" key="8">
    <source>
        <dbReference type="SMART" id="SM01005"/>
    </source>
</evidence>
<feature type="domain" description="Alanine racemase C-terminal" evidence="8">
    <location>
        <begin position="242"/>
        <end position="365"/>
    </location>
</feature>
<dbReference type="Pfam" id="PF01168">
    <property type="entry name" value="Ala_racemase_N"/>
    <property type="match status" value="1"/>
</dbReference>
<comment type="caution">
    <text evidence="9">The sequence shown here is derived from an EMBL/GenBank/DDBJ whole genome shotgun (WGS) entry which is preliminary data.</text>
</comment>
<dbReference type="Pfam" id="PF00842">
    <property type="entry name" value="Ala_racemase_C"/>
    <property type="match status" value="1"/>
</dbReference>
<dbReference type="CDD" id="cd00430">
    <property type="entry name" value="PLPDE_III_AR"/>
    <property type="match status" value="1"/>
</dbReference>
<evidence type="ECO:0000313" key="10">
    <source>
        <dbReference type="Proteomes" id="UP000476338"/>
    </source>
</evidence>
<dbReference type="SUPFAM" id="SSF51419">
    <property type="entry name" value="PLP-binding barrel"/>
    <property type="match status" value="1"/>
</dbReference>
<dbReference type="InterPro" id="IPR011079">
    <property type="entry name" value="Ala_racemase_C"/>
</dbReference>
<gene>
    <name evidence="9" type="primary">alr</name>
    <name evidence="9" type="ORF">F1B92_02460</name>
</gene>
<comment type="pathway">
    <text evidence="5">Amino-acid biosynthesis; D-alanine biosynthesis; D-alanine from L-alanine: step 1/1.</text>
</comment>
<keyword evidence="10" id="KW-1185">Reference proteome</keyword>
<dbReference type="Gene3D" id="3.20.20.10">
    <property type="entry name" value="Alanine racemase"/>
    <property type="match status" value="1"/>
</dbReference>
<dbReference type="InterPro" id="IPR009006">
    <property type="entry name" value="Ala_racemase/Decarboxylase_C"/>
</dbReference>
<dbReference type="InterPro" id="IPR020622">
    <property type="entry name" value="Ala_racemase_pyridoxalP-BS"/>
</dbReference>
<dbReference type="Gene3D" id="2.40.37.10">
    <property type="entry name" value="Lyase, Ornithine Decarboxylase, Chain A, domain 1"/>
    <property type="match status" value="1"/>
</dbReference>
<evidence type="ECO:0000256" key="7">
    <source>
        <dbReference type="PIRSR" id="PIRSR600821-52"/>
    </source>
</evidence>
<evidence type="ECO:0000256" key="2">
    <source>
        <dbReference type="ARBA" id="ARBA00001933"/>
    </source>
</evidence>
<reference evidence="9 10" key="1">
    <citation type="submission" date="2019-09" db="EMBL/GenBank/DDBJ databases">
        <authorList>
            <person name="Silva M."/>
            <person name="Pereira G."/>
            <person name="Lopes-Da-Costa L."/>
            <person name="Silva E."/>
        </authorList>
    </citation>
    <scope>NUCLEOTIDE SEQUENCE [LARGE SCALE GENOMIC DNA]</scope>
    <source>
        <strain evidence="9 10">FMV-PI01</strain>
    </source>
</reference>
<evidence type="ECO:0000256" key="5">
    <source>
        <dbReference type="HAMAP-Rule" id="MF_01201"/>
    </source>
</evidence>
<dbReference type="PRINTS" id="PR00992">
    <property type="entry name" value="ALARACEMASE"/>
</dbReference>
<reference evidence="9 10" key="2">
    <citation type="submission" date="2020-03" db="EMBL/GenBank/DDBJ databases">
        <title>Campylobacter portucalensis sp. nov., a new species of Campylobacter isolated from the reproductive tract of bulls.</title>
        <authorList>
            <person name="Silva M.F."/>
            <person name="Pereira G."/>
            <person name="Carneiro C."/>
            <person name="Hemphill A."/>
            <person name="Mateus L."/>
            <person name="Lopes-Da-Costa L."/>
            <person name="Silva E."/>
        </authorList>
    </citation>
    <scope>NUCLEOTIDE SEQUENCE [LARGE SCALE GENOMIC DNA]</scope>
    <source>
        <strain evidence="9 10">FMV-PI01</strain>
    </source>
</reference>
<dbReference type="NCBIfam" id="TIGR00492">
    <property type="entry name" value="alr"/>
    <property type="match status" value="1"/>
</dbReference>
<dbReference type="GO" id="GO:0005829">
    <property type="term" value="C:cytosol"/>
    <property type="evidence" value="ECO:0007669"/>
    <property type="project" value="TreeGrafter"/>
</dbReference>
<dbReference type="FunFam" id="3.20.20.10:FF:000002">
    <property type="entry name" value="Alanine racemase"/>
    <property type="match status" value="1"/>
</dbReference>
<evidence type="ECO:0000313" key="9">
    <source>
        <dbReference type="EMBL" id="MSN96065.1"/>
    </source>
</evidence>
<evidence type="ECO:0000256" key="3">
    <source>
        <dbReference type="ARBA" id="ARBA00022898"/>
    </source>
</evidence>
<dbReference type="SUPFAM" id="SSF50621">
    <property type="entry name" value="Alanine racemase C-terminal domain-like"/>
    <property type="match status" value="1"/>
</dbReference>
<dbReference type="HAMAP" id="MF_01201">
    <property type="entry name" value="Ala_racemase"/>
    <property type="match status" value="1"/>
</dbReference>
<dbReference type="Proteomes" id="UP000476338">
    <property type="component" value="Unassembled WGS sequence"/>
</dbReference>
<dbReference type="RefSeq" id="WP_154570330.1">
    <property type="nucleotide sequence ID" value="NZ_VWSJ01000006.1"/>
</dbReference>
<dbReference type="SMART" id="SM01005">
    <property type="entry name" value="Ala_racemase_C"/>
    <property type="match status" value="1"/>
</dbReference>
<feature type="binding site" evidence="5 7">
    <location>
        <position position="310"/>
    </location>
    <ligand>
        <name>substrate</name>
    </ligand>
</feature>
<accession>A0A6L5WJ72</accession>
<organism evidence="9 10">
    <name type="scientific">Campylobacter portucalensis</name>
    <dbReference type="NCBI Taxonomy" id="2608384"/>
    <lineage>
        <taxon>Bacteria</taxon>
        <taxon>Pseudomonadati</taxon>
        <taxon>Campylobacterota</taxon>
        <taxon>Epsilonproteobacteria</taxon>
        <taxon>Campylobacterales</taxon>
        <taxon>Campylobacteraceae</taxon>
        <taxon>Campylobacter</taxon>
    </lineage>
</organism>
<dbReference type="InterPro" id="IPR001608">
    <property type="entry name" value="Ala_racemase_N"/>
</dbReference>
<keyword evidence="4 5" id="KW-0413">Isomerase</keyword>